<dbReference type="GeneTree" id="ENSGT00940000161494"/>
<evidence type="ECO:0000256" key="2">
    <source>
        <dbReference type="ARBA" id="ARBA00022803"/>
    </source>
</evidence>
<reference evidence="5" key="4">
    <citation type="submission" date="2025-08" db="UniProtKB">
        <authorList>
            <consortium name="Ensembl"/>
        </authorList>
    </citation>
    <scope>IDENTIFICATION</scope>
</reference>
<reference evidence="6" key="3">
    <citation type="journal article" date="2014" name="Nature">
        <title>Elephant shark genome provides unique insights into gnathostome evolution.</title>
        <authorList>
            <consortium name="International Elephant Shark Genome Sequencing Consortium"/>
            <person name="Venkatesh B."/>
            <person name="Lee A.P."/>
            <person name="Ravi V."/>
            <person name="Maurya A.K."/>
            <person name="Lian M.M."/>
            <person name="Swann J.B."/>
            <person name="Ohta Y."/>
            <person name="Flajnik M.F."/>
            <person name="Sutoh Y."/>
            <person name="Kasahara M."/>
            <person name="Hoon S."/>
            <person name="Gangu V."/>
            <person name="Roy S.W."/>
            <person name="Irimia M."/>
            <person name="Korzh V."/>
            <person name="Kondrychyn I."/>
            <person name="Lim Z.W."/>
            <person name="Tay B.H."/>
            <person name="Tohari S."/>
            <person name="Kong K.W."/>
            <person name="Ho S."/>
            <person name="Lorente-Galdos B."/>
            <person name="Quilez J."/>
            <person name="Marques-Bonet T."/>
            <person name="Raney B.J."/>
            <person name="Ingham P.W."/>
            <person name="Tay A."/>
            <person name="Hillier L.W."/>
            <person name="Minx P."/>
            <person name="Boehm T."/>
            <person name="Wilson R.K."/>
            <person name="Brenner S."/>
            <person name="Warren W.C."/>
        </authorList>
    </citation>
    <scope>NUCLEOTIDE SEQUENCE [LARGE SCALE GENOMIC DNA]</scope>
</reference>
<dbReference type="PANTHER" id="PTHR11242">
    <property type="entry name" value="ARYL HYDROCARBON RECEPTOR INTERACTING PROTEIN RELATED"/>
    <property type="match status" value="1"/>
</dbReference>
<name>A0A4W3HC18_CALMI</name>
<dbReference type="InterPro" id="IPR019734">
    <property type="entry name" value="TPR_rpt"/>
</dbReference>
<sequence length="209" mass="23603">TALTAVLKADDGNSPDPNRTTQPKPPLLPAVPGGRLSGGGWGQECFALIRKAVGFQAEGNRCYKTKRFREAIGRYHQAVLQLKAIGGGSQLNRTQSRLTEEQRGLIETTEIDCYDSLAACLLQSELVNYERVREYCLKVLGKQKDNFKAMYRAGIAFYHLGDYPSALRYLMEAKGRDPADMNVSRYIHLTEIKMRRRGQERDGRKHMIH</sequence>
<feature type="repeat" description="TPR" evidence="3">
    <location>
        <begin position="147"/>
        <end position="180"/>
    </location>
</feature>
<keyword evidence="6" id="KW-1185">Reference proteome</keyword>
<evidence type="ECO:0000313" key="6">
    <source>
        <dbReference type="Proteomes" id="UP000314986"/>
    </source>
</evidence>
<reference evidence="5" key="5">
    <citation type="submission" date="2025-09" db="UniProtKB">
        <authorList>
            <consortium name="Ensembl"/>
        </authorList>
    </citation>
    <scope>IDENTIFICATION</scope>
</reference>
<evidence type="ECO:0000256" key="4">
    <source>
        <dbReference type="SAM" id="MobiDB-lite"/>
    </source>
</evidence>
<dbReference type="InterPro" id="IPR039663">
    <property type="entry name" value="AIP/AIPL1/TTC9"/>
</dbReference>
<feature type="region of interest" description="Disordered" evidence="4">
    <location>
        <begin position="1"/>
        <end position="33"/>
    </location>
</feature>
<dbReference type="PANTHER" id="PTHR11242:SF13">
    <property type="entry name" value="TETRATRICOPEPTIDE REPEAT PROTEIN 9B"/>
    <property type="match status" value="1"/>
</dbReference>
<dbReference type="Proteomes" id="UP000314986">
    <property type="component" value="Unassembled WGS sequence"/>
</dbReference>
<protein>
    <submittedName>
        <fullName evidence="5">Uncharacterized protein</fullName>
    </submittedName>
</protein>
<proteinExistence type="predicted"/>
<gene>
    <name evidence="5" type="primary">ttc9b</name>
</gene>
<dbReference type="PROSITE" id="PS50005">
    <property type="entry name" value="TPR"/>
    <property type="match status" value="1"/>
</dbReference>
<dbReference type="Ensembl" id="ENSCMIT00000012970.1">
    <property type="protein sequence ID" value="ENSCMIP00000012682.1"/>
    <property type="gene ID" value="ENSCMIG00000006431.1"/>
</dbReference>
<dbReference type="InterPro" id="IPR011990">
    <property type="entry name" value="TPR-like_helical_dom_sf"/>
</dbReference>
<reference evidence="6" key="1">
    <citation type="journal article" date="2006" name="Science">
        <title>Ancient noncoding elements conserved in the human genome.</title>
        <authorList>
            <person name="Venkatesh B."/>
            <person name="Kirkness E.F."/>
            <person name="Loh Y.H."/>
            <person name="Halpern A.L."/>
            <person name="Lee A.P."/>
            <person name="Johnson J."/>
            <person name="Dandona N."/>
            <person name="Viswanathan L.D."/>
            <person name="Tay A."/>
            <person name="Venter J.C."/>
            <person name="Strausberg R.L."/>
            <person name="Brenner S."/>
        </authorList>
    </citation>
    <scope>NUCLEOTIDE SEQUENCE [LARGE SCALE GENOMIC DNA]</scope>
</reference>
<keyword evidence="1" id="KW-0677">Repeat</keyword>
<accession>A0A4W3HC18</accession>
<organism evidence="5 6">
    <name type="scientific">Callorhinchus milii</name>
    <name type="common">Ghost shark</name>
    <dbReference type="NCBI Taxonomy" id="7868"/>
    <lineage>
        <taxon>Eukaryota</taxon>
        <taxon>Metazoa</taxon>
        <taxon>Chordata</taxon>
        <taxon>Craniata</taxon>
        <taxon>Vertebrata</taxon>
        <taxon>Chondrichthyes</taxon>
        <taxon>Holocephali</taxon>
        <taxon>Chimaeriformes</taxon>
        <taxon>Callorhinchidae</taxon>
        <taxon>Callorhinchus</taxon>
    </lineage>
</organism>
<dbReference type="AlphaFoldDB" id="A0A4W3HC18"/>
<evidence type="ECO:0000313" key="5">
    <source>
        <dbReference type="Ensembl" id="ENSCMIP00000012682.1"/>
    </source>
</evidence>
<evidence type="ECO:0000256" key="1">
    <source>
        <dbReference type="ARBA" id="ARBA00022737"/>
    </source>
</evidence>
<dbReference type="OMA" id="HTFVPEH"/>
<dbReference type="SUPFAM" id="SSF48452">
    <property type="entry name" value="TPR-like"/>
    <property type="match status" value="1"/>
</dbReference>
<dbReference type="Gene3D" id="1.25.40.10">
    <property type="entry name" value="Tetratricopeptide repeat domain"/>
    <property type="match status" value="1"/>
</dbReference>
<evidence type="ECO:0000256" key="3">
    <source>
        <dbReference type="PROSITE-ProRule" id="PRU00339"/>
    </source>
</evidence>
<reference evidence="6" key="2">
    <citation type="journal article" date="2007" name="PLoS Biol.">
        <title>Survey sequencing and comparative analysis of the elephant shark (Callorhinchus milii) genome.</title>
        <authorList>
            <person name="Venkatesh B."/>
            <person name="Kirkness E.F."/>
            <person name="Loh Y.H."/>
            <person name="Halpern A.L."/>
            <person name="Lee A.P."/>
            <person name="Johnson J."/>
            <person name="Dandona N."/>
            <person name="Viswanathan L.D."/>
            <person name="Tay A."/>
            <person name="Venter J.C."/>
            <person name="Strausberg R.L."/>
            <person name="Brenner S."/>
        </authorList>
    </citation>
    <scope>NUCLEOTIDE SEQUENCE [LARGE SCALE GENOMIC DNA]</scope>
</reference>
<keyword evidence="2 3" id="KW-0802">TPR repeat</keyword>